<dbReference type="AlphaFoldDB" id="A0A5E8B5E1"/>
<dbReference type="PANTHER" id="PTHR37325">
    <property type="entry name" value="OXIDOREDUCTASE 21 KDA SUBUNIT, PUTATIVE (AFU_ORTHOLOGUE AFUA_4G05910)-RELATED"/>
    <property type="match status" value="1"/>
</dbReference>
<sequence>MSGGPVPVTKKYTVMSKGIWEKLRQLLTLVPNRSSGNPIVAWYRMPSPSSHPENEHYTDPATLPASDIAGNPYYARDHRRNYPRIAYYDQTLTAGLLKLGSAANPRIADGNAGTQELAAISEDKLTNIIASSSKDVILGEVLEKSGQPPIPPALNKKKWKILSAAQSGMYDFKYPVRTFN</sequence>
<dbReference type="PIRSF" id="PIRSF022976">
    <property type="entry name" value="NADH_Oxi_21kDa"/>
    <property type="match status" value="1"/>
</dbReference>
<keyword evidence="2" id="KW-1185">Reference proteome</keyword>
<dbReference type="RefSeq" id="XP_031851876.1">
    <property type="nucleotide sequence ID" value="XM_031995985.1"/>
</dbReference>
<dbReference type="GeneID" id="43580085"/>
<proteinExistence type="predicted"/>
<reference evidence="1 2" key="1">
    <citation type="submission" date="2019-09" db="EMBL/GenBank/DDBJ databases">
        <authorList>
            <person name="Brejova B."/>
        </authorList>
    </citation>
    <scope>NUCLEOTIDE SEQUENCE [LARGE SCALE GENOMIC DNA]</scope>
</reference>
<dbReference type="InterPro" id="IPR016813">
    <property type="entry name" value="NADH_Ub_cplx-1_21kDa"/>
</dbReference>
<dbReference type="EMBL" id="CABVLU010000001">
    <property type="protein sequence ID" value="VVT46536.1"/>
    <property type="molecule type" value="Genomic_DNA"/>
</dbReference>
<protein>
    <submittedName>
        <fullName evidence="1">Uncharacterized protein</fullName>
    </submittedName>
</protein>
<gene>
    <name evidence="1" type="ORF">SAPINGB_P001262</name>
</gene>
<dbReference type="Proteomes" id="UP000398389">
    <property type="component" value="Unassembled WGS sequence"/>
</dbReference>
<evidence type="ECO:0000313" key="2">
    <source>
        <dbReference type="Proteomes" id="UP000398389"/>
    </source>
</evidence>
<dbReference type="CDD" id="cd22849">
    <property type="entry name" value="NuzM"/>
    <property type="match status" value="1"/>
</dbReference>
<accession>A0A5E8B5E1</accession>
<dbReference type="OrthoDB" id="2093493at2759"/>
<organism evidence="1 2">
    <name type="scientific">Magnusiomyces paraingens</name>
    <dbReference type="NCBI Taxonomy" id="2606893"/>
    <lineage>
        <taxon>Eukaryota</taxon>
        <taxon>Fungi</taxon>
        <taxon>Dikarya</taxon>
        <taxon>Ascomycota</taxon>
        <taxon>Saccharomycotina</taxon>
        <taxon>Dipodascomycetes</taxon>
        <taxon>Dipodascales</taxon>
        <taxon>Dipodascaceae</taxon>
        <taxon>Magnusiomyces</taxon>
    </lineage>
</organism>
<dbReference type="PANTHER" id="PTHR37325:SF1">
    <property type="entry name" value="OXIDOREDUCTASE 21 KDA SUBUNIT, PUTATIVE (AFU_ORTHOLOGUE AFUA_4G05910)-RELATED"/>
    <property type="match status" value="1"/>
</dbReference>
<evidence type="ECO:0000313" key="1">
    <source>
        <dbReference type="EMBL" id="VVT46536.1"/>
    </source>
</evidence>
<name>A0A5E8B5E1_9ASCO</name>